<accession>A0A8J2SS27</accession>
<sequence length="130" mass="14513">KLETVTGRAPRPARSDDGEEGLVPRSRLGRQLRDDAHGVAEVLDLLGALVGQLDVELLLDLHDHLDNVERVRAEVRGEGRLGRDRRLLDAELLGDDLLELVLDGKPGRHARDGRRAHERRRGAEREGDED</sequence>
<keyword evidence="3" id="KW-1185">Reference proteome</keyword>
<evidence type="ECO:0000313" key="2">
    <source>
        <dbReference type="EMBL" id="CAH0375860.1"/>
    </source>
</evidence>
<feature type="non-terminal residue" evidence="2">
    <location>
        <position position="1"/>
    </location>
</feature>
<feature type="region of interest" description="Disordered" evidence="1">
    <location>
        <begin position="1"/>
        <end position="29"/>
    </location>
</feature>
<dbReference type="Proteomes" id="UP000789595">
    <property type="component" value="Unassembled WGS sequence"/>
</dbReference>
<feature type="region of interest" description="Disordered" evidence="1">
    <location>
        <begin position="104"/>
        <end position="130"/>
    </location>
</feature>
<reference evidence="2" key="1">
    <citation type="submission" date="2021-11" db="EMBL/GenBank/DDBJ databases">
        <authorList>
            <consortium name="Genoscope - CEA"/>
            <person name="William W."/>
        </authorList>
    </citation>
    <scope>NUCLEOTIDE SEQUENCE</scope>
</reference>
<proteinExistence type="predicted"/>
<name>A0A8J2SS27_9STRA</name>
<protein>
    <submittedName>
        <fullName evidence="2">Uncharacterized protein</fullName>
    </submittedName>
</protein>
<gene>
    <name evidence="2" type="ORF">PECAL_5P04080</name>
</gene>
<comment type="caution">
    <text evidence="2">The sequence shown here is derived from an EMBL/GenBank/DDBJ whole genome shotgun (WGS) entry which is preliminary data.</text>
</comment>
<feature type="compositionally biased region" description="Basic and acidic residues" evidence="1">
    <location>
        <begin position="105"/>
        <end position="130"/>
    </location>
</feature>
<dbReference type="EMBL" id="CAKKNE010000005">
    <property type="protein sequence ID" value="CAH0375860.1"/>
    <property type="molecule type" value="Genomic_DNA"/>
</dbReference>
<evidence type="ECO:0000256" key="1">
    <source>
        <dbReference type="SAM" id="MobiDB-lite"/>
    </source>
</evidence>
<organism evidence="2 3">
    <name type="scientific">Pelagomonas calceolata</name>
    <dbReference type="NCBI Taxonomy" id="35677"/>
    <lineage>
        <taxon>Eukaryota</taxon>
        <taxon>Sar</taxon>
        <taxon>Stramenopiles</taxon>
        <taxon>Ochrophyta</taxon>
        <taxon>Pelagophyceae</taxon>
        <taxon>Pelagomonadales</taxon>
        <taxon>Pelagomonadaceae</taxon>
        <taxon>Pelagomonas</taxon>
    </lineage>
</organism>
<evidence type="ECO:0000313" key="3">
    <source>
        <dbReference type="Proteomes" id="UP000789595"/>
    </source>
</evidence>
<dbReference type="AlphaFoldDB" id="A0A8J2SS27"/>